<name>A0ABS3VCC1_9ACTN</name>
<feature type="compositionally biased region" description="Low complexity" evidence="1">
    <location>
        <begin position="35"/>
        <end position="74"/>
    </location>
</feature>
<feature type="compositionally biased region" description="Low complexity" evidence="1">
    <location>
        <begin position="82"/>
        <end position="103"/>
    </location>
</feature>
<organism evidence="3 4">
    <name type="scientific">Micromonospora antibiotica</name>
    <dbReference type="NCBI Taxonomy" id="2807623"/>
    <lineage>
        <taxon>Bacteria</taxon>
        <taxon>Bacillati</taxon>
        <taxon>Actinomycetota</taxon>
        <taxon>Actinomycetes</taxon>
        <taxon>Micromonosporales</taxon>
        <taxon>Micromonosporaceae</taxon>
        <taxon>Micromonospora</taxon>
    </lineage>
</organism>
<comment type="caution">
    <text evidence="3">The sequence shown here is derived from an EMBL/GenBank/DDBJ whole genome shotgun (WGS) entry which is preliminary data.</text>
</comment>
<dbReference type="EMBL" id="JAGFWR010000012">
    <property type="protein sequence ID" value="MBO4163227.1"/>
    <property type="molecule type" value="Genomic_DNA"/>
</dbReference>
<dbReference type="Proteomes" id="UP000671399">
    <property type="component" value="Unassembled WGS sequence"/>
</dbReference>
<dbReference type="Pfam" id="PF04205">
    <property type="entry name" value="FMN_bind"/>
    <property type="match status" value="1"/>
</dbReference>
<protein>
    <submittedName>
        <fullName evidence="3">FMN-binding protein</fullName>
    </submittedName>
</protein>
<keyword evidence="4" id="KW-1185">Reference proteome</keyword>
<feature type="domain" description="FMN-binding" evidence="2">
    <location>
        <begin position="112"/>
        <end position="191"/>
    </location>
</feature>
<evidence type="ECO:0000256" key="1">
    <source>
        <dbReference type="SAM" id="MobiDB-lite"/>
    </source>
</evidence>
<dbReference type="InterPro" id="IPR007329">
    <property type="entry name" value="FMN-bd"/>
</dbReference>
<evidence type="ECO:0000259" key="2">
    <source>
        <dbReference type="SMART" id="SM00900"/>
    </source>
</evidence>
<accession>A0ABS3VCC1</accession>
<reference evidence="3 4" key="1">
    <citation type="submission" date="2021-03" db="EMBL/GenBank/DDBJ databases">
        <authorList>
            <person name="Lee D.-H."/>
        </authorList>
    </citation>
    <scope>NUCLEOTIDE SEQUENCE [LARGE SCALE GENOMIC DNA]</scope>
    <source>
        <strain evidence="3 4">MMS20-R2-23</strain>
    </source>
</reference>
<dbReference type="RefSeq" id="WP_208568796.1">
    <property type="nucleotide sequence ID" value="NZ_JAGFWR010000012.1"/>
</dbReference>
<dbReference type="SMART" id="SM00900">
    <property type="entry name" value="FMN_bind"/>
    <property type="match status" value="1"/>
</dbReference>
<feature type="region of interest" description="Disordered" evidence="1">
    <location>
        <begin position="32"/>
        <end position="103"/>
    </location>
</feature>
<evidence type="ECO:0000313" key="3">
    <source>
        <dbReference type="EMBL" id="MBO4163227.1"/>
    </source>
</evidence>
<sequence length="192" mass="19254">MRRALFAITGLAAGTTALVVLKGAPDARQVAQDLPAGAPGGTTAATPGAAPERAAAKPRPTGRPGTTAARTPGAGRTGTGAGPRSTPAAPRTSAAAPKSTTRKVTGPVVVTEFGNVQVQITVTGTKIVNAVALELPQGGQSDLRSNRVDDTYSGTSGTVVRQQDANLDTVSQATATSNGYRQSLQAALDQVR</sequence>
<proteinExistence type="predicted"/>
<evidence type="ECO:0000313" key="4">
    <source>
        <dbReference type="Proteomes" id="UP000671399"/>
    </source>
</evidence>
<gene>
    <name evidence="3" type="ORF">JQN83_20755</name>
</gene>